<dbReference type="InterPro" id="IPR057687">
    <property type="entry name" value="DUF7927"/>
</dbReference>
<organism evidence="3 4">
    <name type="scientific">Candidatus Microbacterium phytovorans</name>
    <dbReference type="NCBI Taxonomy" id="3121374"/>
    <lineage>
        <taxon>Bacteria</taxon>
        <taxon>Bacillati</taxon>
        <taxon>Actinomycetota</taxon>
        <taxon>Actinomycetes</taxon>
        <taxon>Micrococcales</taxon>
        <taxon>Microbacteriaceae</taxon>
        <taxon>Microbacterium</taxon>
    </lineage>
</organism>
<dbReference type="InterPro" id="IPR013783">
    <property type="entry name" value="Ig-like_fold"/>
</dbReference>
<dbReference type="EMBL" id="CP119321">
    <property type="protein sequence ID" value="WEK13438.1"/>
    <property type="molecule type" value="Genomic_DNA"/>
</dbReference>
<accession>A0AAJ5W230</accession>
<dbReference type="AlphaFoldDB" id="A0AAJ5W230"/>
<proteinExistence type="predicted"/>
<sequence>MMTTSVPHSRRTPWRRGRGILLVALAVAGLVAGVVAVPSEPATASVNPPNTTIRATNTFYAYANASENVDVTFVKEALGVTSNQPIRILAPDGTVTTCTLSANAVGSTCARTNLTSTVAGIWTVTYTQPAIAGSADQSRWTINVQAGSTTIPGRVWSDRYTMYNRTLADVNLWYLSSTGFLYFARHYGYRGIDSGFRANQFGIVETGTCTPAYRSIDQTDPTRVVSGAECGTPYHLFFELPATDLPETAVDGQGTTHFVSPVIRPVELTDLVLTPDGPLTREGEFSFDSVNHVGNVDILVDADADGTYGGPLDRRIPVAISADGTHTVPFDGLDGAGNPIPHDRRFTAKVALTRVGEIHFVSGDVEARAGLRVDIKNGPAANTSTLYWDDSALSTSGRASSCLPPVMDGTAGYNSNPAGGSGVHGWPCAESATNPWGNNRRIDDWTYQPVDISSTAVVAAVANYKIQKTSAPASGAAVKPGDTIAYTLTVQQTGNAPANASLTDDLSDVLDDATVSAIAASSGTATLSGSTLAWSGTLPVGGTATITYTATVKNRTALAAGGDYRLDNVVTSEGCRAAPQCTTTHPVGTYTVVKTADPPHATDVFVGDTVTYTVTVTQVGTGAVTGASFDDELIGVLDAATWDGTVTASSGTASFDASTSTLSWTGDLAVGQTATVTYSVTATDDGDAELMNIVMSDGCVQKLRCTTTHVVKTRVFDIGVQKVGLDDSGEIVLMDGSRWAIFSAPVGGTPVIADLPTSGPGSVGEFVASLAPGAYWLEETRALDGFSLLAERVAFTLATDGTVTLGAGASSNVTLVGSADAPIIRVEDVPALDLPETGGTGTAPLYLVGGGLLLAALCVLLIASARRRSATRGIRRSS</sequence>
<keyword evidence="1" id="KW-0472">Membrane</keyword>
<dbReference type="Gene3D" id="2.60.40.10">
    <property type="entry name" value="Immunoglobulins"/>
    <property type="match status" value="1"/>
</dbReference>
<dbReference type="Pfam" id="PF25549">
    <property type="entry name" value="DUF7927"/>
    <property type="match status" value="2"/>
</dbReference>
<evidence type="ECO:0000259" key="2">
    <source>
        <dbReference type="Pfam" id="PF25549"/>
    </source>
</evidence>
<feature type="transmembrane region" description="Helical" evidence="1">
    <location>
        <begin position="845"/>
        <end position="865"/>
    </location>
</feature>
<evidence type="ECO:0000313" key="3">
    <source>
        <dbReference type="EMBL" id="WEK13438.1"/>
    </source>
</evidence>
<dbReference type="GO" id="GO:0005975">
    <property type="term" value="P:carbohydrate metabolic process"/>
    <property type="evidence" value="ECO:0007669"/>
    <property type="project" value="UniProtKB-ARBA"/>
</dbReference>
<keyword evidence="1" id="KW-1133">Transmembrane helix</keyword>
<keyword evidence="1" id="KW-0812">Transmembrane</keyword>
<evidence type="ECO:0000313" key="4">
    <source>
        <dbReference type="Proteomes" id="UP001213972"/>
    </source>
</evidence>
<dbReference type="Proteomes" id="UP001213972">
    <property type="component" value="Chromosome"/>
</dbReference>
<gene>
    <name evidence="3" type="ORF">P0Y48_13410</name>
</gene>
<evidence type="ECO:0000256" key="1">
    <source>
        <dbReference type="SAM" id="Phobius"/>
    </source>
</evidence>
<dbReference type="InterPro" id="IPR047589">
    <property type="entry name" value="DUF11_rpt"/>
</dbReference>
<dbReference type="NCBIfam" id="TIGR01451">
    <property type="entry name" value="B_ant_repeat"/>
    <property type="match status" value="2"/>
</dbReference>
<protein>
    <submittedName>
        <fullName evidence="3">LPXTG cell wall anchor domain-containing protein</fullName>
    </submittedName>
</protein>
<reference evidence="3" key="1">
    <citation type="submission" date="2023-03" db="EMBL/GenBank/DDBJ databases">
        <title>Andean soil-derived lignocellulolytic bacterial consortium as a source of novel taxa and putative plastic-active enzymes.</title>
        <authorList>
            <person name="Diaz-Garcia L."/>
            <person name="Chuvochina M."/>
            <person name="Feuerriegel G."/>
            <person name="Bunk B."/>
            <person name="Sproer C."/>
            <person name="Streit W.R."/>
            <person name="Rodriguez L.M."/>
            <person name="Overmann J."/>
            <person name="Jimenez D.J."/>
        </authorList>
    </citation>
    <scope>NUCLEOTIDE SEQUENCE</scope>
    <source>
        <strain evidence="3">MAG 4610</strain>
    </source>
</reference>
<feature type="domain" description="DUF7927" evidence="2">
    <location>
        <begin position="464"/>
        <end position="586"/>
    </location>
</feature>
<name>A0AAJ5W230_9MICO</name>
<feature type="domain" description="DUF7927" evidence="2">
    <location>
        <begin position="590"/>
        <end position="706"/>
    </location>
</feature>
<dbReference type="NCBIfam" id="TIGR01167">
    <property type="entry name" value="LPXTG_anchor"/>
    <property type="match status" value="1"/>
</dbReference>